<organism evidence="7 8">
    <name type="scientific">Carnegiea gigantea</name>
    <dbReference type="NCBI Taxonomy" id="171969"/>
    <lineage>
        <taxon>Eukaryota</taxon>
        <taxon>Viridiplantae</taxon>
        <taxon>Streptophyta</taxon>
        <taxon>Embryophyta</taxon>
        <taxon>Tracheophyta</taxon>
        <taxon>Spermatophyta</taxon>
        <taxon>Magnoliopsida</taxon>
        <taxon>eudicotyledons</taxon>
        <taxon>Gunneridae</taxon>
        <taxon>Pentapetalae</taxon>
        <taxon>Caryophyllales</taxon>
        <taxon>Cactineae</taxon>
        <taxon>Cactaceae</taxon>
        <taxon>Cactoideae</taxon>
        <taxon>Echinocereeae</taxon>
        <taxon>Carnegiea</taxon>
    </lineage>
</organism>
<feature type="domain" description="MADS-box" evidence="6">
    <location>
        <begin position="1"/>
        <end position="49"/>
    </location>
</feature>
<accession>A0A9Q1Q9D1</accession>
<comment type="caution">
    <text evidence="7">The sequence shown here is derived from an EMBL/GenBank/DDBJ whole genome shotgun (WGS) entry which is preliminary data.</text>
</comment>
<evidence type="ECO:0000256" key="2">
    <source>
        <dbReference type="ARBA" id="ARBA00023015"/>
    </source>
</evidence>
<dbReference type="GO" id="GO:0000981">
    <property type="term" value="F:DNA-binding transcription factor activity, RNA polymerase II-specific"/>
    <property type="evidence" value="ECO:0007669"/>
    <property type="project" value="InterPro"/>
</dbReference>
<gene>
    <name evidence="7" type="ORF">Cgig2_017883</name>
</gene>
<dbReference type="Pfam" id="PF00319">
    <property type="entry name" value="SRF-TF"/>
    <property type="match status" value="1"/>
</dbReference>
<dbReference type="GO" id="GO:0045944">
    <property type="term" value="P:positive regulation of transcription by RNA polymerase II"/>
    <property type="evidence" value="ECO:0007669"/>
    <property type="project" value="InterPro"/>
</dbReference>
<dbReference type="GO" id="GO:0000987">
    <property type="term" value="F:cis-regulatory region sequence-specific DNA binding"/>
    <property type="evidence" value="ECO:0007669"/>
    <property type="project" value="InterPro"/>
</dbReference>
<evidence type="ECO:0000313" key="7">
    <source>
        <dbReference type="EMBL" id="KAJ8433813.1"/>
    </source>
</evidence>
<dbReference type="AlphaFoldDB" id="A0A9Q1Q9D1"/>
<dbReference type="InterPro" id="IPR036879">
    <property type="entry name" value="TF_MADSbox_sf"/>
</dbReference>
<dbReference type="Gene3D" id="3.40.1810.10">
    <property type="entry name" value="Transcription factor, MADS-box"/>
    <property type="match status" value="1"/>
</dbReference>
<dbReference type="InterPro" id="IPR002100">
    <property type="entry name" value="TF_MADSbox"/>
</dbReference>
<dbReference type="SMART" id="SM00432">
    <property type="entry name" value="MADS"/>
    <property type="match status" value="1"/>
</dbReference>
<evidence type="ECO:0000256" key="3">
    <source>
        <dbReference type="ARBA" id="ARBA00023125"/>
    </source>
</evidence>
<evidence type="ECO:0000259" key="6">
    <source>
        <dbReference type="PROSITE" id="PS50066"/>
    </source>
</evidence>
<dbReference type="CDD" id="cd00266">
    <property type="entry name" value="MADS_SRF_like"/>
    <property type="match status" value="1"/>
</dbReference>
<dbReference type="GO" id="GO:0005634">
    <property type="term" value="C:nucleus"/>
    <property type="evidence" value="ECO:0007669"/>
    <property type="project" value="UniProtKB-SubCell"/>
</dbReference>
<keyword evidence="8" id="KW-1185">Reference proteome</keyword>
<dbReference type="GO" id="GO:0046983">
    <property type="term" value="F:protein dimerization activity"/>
    <property type="evidence" value="ECO:0007669"/>
    <property type="project" value="InterPro"/>
</dbReference>
<name>A0A9Q1Q9D1_9CARY</name>
<keyword evidence="2" id="KW-0805">Transcription regulation</keyword>
<protein>
    <recommendedName>
        <fullName evidence="6">MADS-box domain-containing protein</fullName>
    </recommendedName>
</protein>
<dbReference type="SUPFAM" id="SSF55455">
    <property type="entry name" value="SRF-like"/>
    <property type="match status" value="1"/>
</dbReference>
<dbReference type="PANTHER" id="PTHR48019">
    <property type="entry name" value="SERUM RESPONSE FACTOR HOMOLOG"/>
    <property type="match status" value="1"/>
</dbReference>
<sequence>MVGRKSKIGLVKGKKDLMRTFARRKGGIMKKAQELSVLCKVSVGVVIFGPDKGTPHVWPQCTENLNGIIGRYMNLSPHQRNKSKNAMTMADFNAKDFEFEEEELSGDEEESFTVDEEGGKDQETNCLIGDINIDGFSFEQLVDLVDNLDAKLDKVNSRIDMMKGAHQTPVEFGHVLPCDQAQEMMNDMLQYEELPVPLNCNTDDQLHSAGNCNFMIGDFVDWDASVIGAVVDCDAGMIQMGSKSFVVDECVGAM</sequence>
<comment type="subcellular location">
    <subcellularLocation>
        <location evidence="1">Nucleus</location>
    </subcellularLocation>
</comment>
<evidence type="ECO:0000256" key="4">
    <source>
        <dbReference type="ARBA" id="ARBA00023163"/>
    </source>
</evidence>
<keyword evidence="3" id="KW-0238">DNA-binding</keyword>
<dbReference type="Proteomes" id="UP001153076">
    <property type="component" value="Unassembled WGS sequence"/>
</dbReference>
<reference evidence="7" key="1">
    <citation type="submission" date="2022-04" db="EMBL/GenBank/DDBJ databases">
        <title>Carnegiea gigantea Genome sequencing and assembly v2.</title>
        <authorList>
            <person name="Copetti D."/>
            <person name="Sanderson M.J."/>
            <person name="Burquez A."/>
            <person name="Wojciechowski M.F."/>
        </authorList>
    </citation>
    <scope>NUCLEOTIDE SEQUENCE</scope>
    <source>
        <strain evidence="7">SGP5-SGP5p</strain>
        <tissue evidence="7">Aerial part</tissue>
    </source>
</reference>
<evidence type="ECO:0000256" key="5">
    <source>
        <dbReference type="ARBA" id="ARBA00023242"/>
    </source>
</evidence>
<dbReference type="InterPro" id="IPR033897">
    <property type="entry name" value="SRF-like_MADS-box"/>
</dbReference>
<dbReference type="InterPro" id="IPR050142">
    <property type="entry name" value="MADS-box/MEF2_TF"/>
</dbReference>
<dbReference type="EMBL" id="JAKOGI010000516">
    <property type="protein sequence ID" value="KAJ8433813.1"/>
    <property type="molecule type" value="Genomic_DNA"/>
</dbReference>
<proteinExistence type="predicted"/>
<evidence type="ECO:0000313" key="8">
    <source>
        <dbReference type="Proteomes" id="UP001153076"/>
    </source>
</evidence>
<dbReference type="PROSITE" id="PS50066">
    <property type="entry name" value="MADS_BOX_2"/>
    <property type="match status" value="1"/>
</dbReference>
<keyword evidence="5" id="KW-0539">Nucleus</keyword>
<keyword evidence="4" id="KW-0804">Transcription</keyword>
<evidence type="ECO:0000256" key="1">
    <source>
        <dbReference type="ARBA" id="ARBA00004123"/>
    </source>
</evidence>
<dbReference type="OrthoDB" id="601557at2759"/>